<protein>
    <submittedName>
        <fullName evidence="2">Uncharacterized protein</fullName>
    </submittedName>
</protein>
<evidence type="ECO:0000313" key="3">
    <source>
        <dbReference type="Proteomes" id="UP000765509"/>
    </source>
</evidence>
<dbReference type="EMBL" id="AVOT02017744">
    <property type="protein sequence ID" value="MBW0504137.1"/>
    <property type="molecule type" value="Genomic_DNA"/>
</dbReference>
<dbReference type="Proteomes" id="UP000765509">
    <property type="component" value="Unassembled WGS sequence"/>
</dbReference>
<sequence>MVITKGWNPNRKLKLLKEMADRIRENQGIIQAIEEQMNQTEYTMIPSGSQGVDQPDSPVSSPNSGTSRKVTKSHPSSHPRYFTGEDRDNKGKQDFLQPEVERGRPHDPEVVVLG</sequence>
<name>A0A9Q3DQN9_9BASI</name>
<reference evidence="2" key="1">
    <citation type="submission" date="2021-03" db="EMBL/GenBank/DDBJ databases">
        <title>Draft genome sequence of rust myrtle Austropuccinia psidii MF-1, a brazilian biotype.</title>
        <authorList>
            <person name="Quecine M.C."/>
            <person name="Pachon D.M.R."/>
            <person name="Bonatelli M.L."/>
            <person name="Correr F.H."/>
            <person name="Franceschini L.M."/>
            <person name="Leite T.F."/>
            <person name="Margarido G.R.A."/>
            <person name="Almeida C.A."/>
            <person name="Ferrarezi J.A."/>
            <person name="Labate C.A."/>
        </authorList>
    </citation>
    <scope>NUCLEOTIDE SEQUENCE</scope>
    <source>
        <strain evidence="2">MF-1</strain>
    </source>
</reference>
<proteinExistence type="predicted"/>
<evidence type="ECO:0000313" key="2">
    <source>
        <dbReference type="EMBL" id="MBW0504137.1"/>
    </source>
</evidence>
<evidence type="ECO:0000256" key="1">
    <source>
        <dbReference type="SAM" id="MobiDB-lite"/>
    </source>
</evidence>
<feature type="compositionally biased region" description="Polar residues" evidence="1">
    <location>
        <begin position="40"/>
        <end position="68"/>
    </location>
</feature>
<organism evidence="2 3">
    <name type="scientific">Austropuccinia psidii MF-1</name>
    <dbReference type="NCBI Taxonomy" id="1389203"/>
    <lineage>
        <taxon>Eukaryota</taxon>
        <taxon>Fungi</taxon>
        <taxon>Dikarya</taxon>
        <taxon>Basidiomycota</taxon>
        <taxon>Pucciniomycotina</taxon>
        <taxon>Pucciniomycetes</taxon>
        <taxon>Pucciniales</taxon>
        <taxon>Sphaerophragmiaceae</taxon>
        <taxon>Austropuccinia</taxon>
    </lineage>
</organism>
<gene>
    <name evidence="2" type="ORF">O181_043852</name>
</gene>
<feature type="region of interest" description="Disordered" evidence="1">
    <location>
        <begin position="40"/>
        <end position="114"/>
    </location>
</feature>
<accession>A0A9Q3DQN9</accession>
<keyword evidence="3" id="KW-1185">Reference proteome</keyword>
<comment type="caution">
    <text evidence="2">The sequence shown here is derived from an EMBL/GenBank/DDBJ whole genome shotgun (WGS) entry which is preliminary data.</text>
</comment>
<dbReference type="AlphaFoldDB" id="A0A9Q3DQN9"/>
<feature type="compositionally biased region" description="Basic and acidic residues" evidence="1">
    <location>
        <begin position="83"/>
        <end position="114"/>
    </location>
</feature>